<evidence type="ECO:0000256" key="5">
    <source>
        <dbReference type="ARBA" id="ARBA00022989"/>
    </source>
</evidence>
<feature type="transmembrane region" description="Helical" evidence="9">
    <location>
        <begin position="745"/>
        <end position="763"/>
    </location>
</feature>
<feature type="region of interest" description="Disordered" evidence="8">
    <location>
        <begin position="589"/>
        <end position="651"/>
    </location>
</feature>
<sequence>IYRPHSPTPRHSSRHSRTSFSSVSSLTSVGSDGHVIDLVHDQLPNIKLSHEDKRKNLELLEEAKKVSEQFHMRRGRRSRSSLSDSPTDSLPIEGTRVSPREGWNGTLGNPLTICNLQPPPPKKNPQRIPILSTRTLIYGVQTAKNDLMDGNYNDQRKVSQGRLIPCSTSSIDPLEIPEQKEKVYSHNFTSNPSESNTSTKNTDSNKASLGFTKTIAEDTLGATNAKPKEHNVLSMGTRVHGPDLNFTEVISKVSSQDQSGLKDVCRTECKPLGSHPPLLRAVSWDNVESGSKEKGAPKAANTDEGFSFMDKSSGYKDFPVQPVKMQKLTKLREDNKIMRNQSLVGLKLPDLSEAAEQERAHSPSPVPPPSTEEESKGNGDVMPSIPDSLLRKLRVQRSLSGSSPPLSEKEVENVFVQLSLAFKNDSYTLETRLRQAEKERNLTEENTEKELEDFKGSVKTSVILWQHPEHREAYERLIESIAVLHRLSIRLSSRAEMVGAVRQEKRMSKATEVMMQYVENLKRTYEKDHAELIEFKKLANQNSNRSYGGPANSGDDGVPRGSRSMSLSLGKNMPRRRVSVAVVPKFNLLNIPGQSPNTSSSLPSVSESNSGKSSTSSNPAMPSLMENKPGRTNGNQEVESPAPGQTQSIQEEISPEIRAKIEEEAFSKGYQEGLKRSKELQDLKEEGDEKTDEITEEKKVNDKKEMEEENKEKEEEEEQKKISKIEEATELIKFLYPTICKHWKMIWIMGILLVIFAALRGVYNFYSCNNMADVAHGKSTCSAVQNYFWWNSGLQYRPRNPE</sequence>
<dbReference type="OMA" id="MGVDLTC"/>
<feature type="region of interest" description="Disordered" evidence="8">
    <location>
        <begin position="69"/>
        <end position="104"/>
    </location>
</feature>
<dbReference type="EMBL" id="AFYH01020786">
    <property type="status" value="NOT_ANNOTATED_CDS"/>
    <property type="molecule type" value="Genomic_DNA"/>
</dbReference>
<dbReference type="HOGENOM" id="CLU_018275_0_0_1"/>
<feature type="region of interest" description="Disordered" evidence="8">
    <location>
        <begin position="1"/>
        <end position="26"/>
    </location>
</feature>
<gene>
    <name evidence="10" type="primary">IRAG1</name>
</gene>
<keyword evidence="4 9" id="KW-0812">Transmembrane</keyword>
<keyword evidence="5 9" id="KW-1133">Transmembrane helix</keyword>
<feature type="compositionally biased region" description="Basic and acidic residues" evidence="8">
    <location>
        <begin position="692"/>
        <end position="720"/>
    </location>
</feature>
<feature type="region of interest" description="Disordered" evidence="8">
    <location>
        <begin position="677"/>
        <end position="720"/>
    </location>
</feature>
<evidence type="ECO:0000256" key="9">
    <source>
        <dbReference type="SAM" id="Phobius"/>
    </source>
</evidence>
<dbReference type="Ensembl" id="ENSLACT00000020916.1">
    <property type="protein sequence ID" value="ENSLACP00000020776.1"/>
    <property type="gene ID" value="ENSLACG00000018252.1"/>
</dbReference>
<evidence type="ECO:0000313" key="11">
    <source>
        <dbReference type="Proteomes" id="UP000008672"/>
    </source>
</evidence>
<evidence type="ECO:0000256" key="2">
    <source>
        <dbReference type="ARBA" id="ARBA00004496"/>
    </source>
</evidence>
<dbReference type="EMBL" id="AFYH01020785">
    <property type="status" value="NOT_ANNOTATED_CDS"/>
    <property type="molecule type" value="Genomic_DNA"/>
</dbReference>
<evidence type="ECO:0000256" key="7">
    <source>
        <dbReference type="ARBA" id="ARBA00023136"/>
    </source>
</evidence>
<dbReference type="PANTHER" id="PTHR15352">
    <property type="entry name" value="LYMPHOID-RESTRICTED MEMBRANE PROTEIN, JAW1"/>
    <property type="match status" value="1"/>
</dbReference>
<evidence type="ECO:0000256" key="6">
    <source>
        <dbReference type="ARBA" id="ARBA00023054"/>
    </source>
</evidence>
<reference evidence="11" key="1">
    <citation type="submission" date="2011-08" db="EMBL/GenBank/DDBJ databases">
        <title>The draft genome of Latimeria chalumnae.</title>
        <authorList>
            <person name="Di Palma F."/>
            <person name="Alfoldi J."/>
            <person name="Johnson J."/>
            <person name="Berlin A."/>
            <person name="Gnerre S."/>
            <person name="Jaffe D."/>
            <person name="MacCallum I."/>
            <person name="Young S."/>
            <person name="Walker B.J."/>
            <person name="Lander E."/>
            <person name="Lindblad-Toh K."/>
        </authorList>
    </citation>
    <scope>NUCLEOTIDE SEQUENCE [LARGE SCALE GENOMIC DNA]</scope>
    <source>
        <strain evidence="11">Wild caught</strain>
    </source>
</reference>
<evidence type="ECO:0000256" key="1">
    <source>
        <dbReference type="ARBA" id="ARBA00004167"/>
    </source>
</evidence>
<dbReference type="InParanoid" id="H3BFV5"/>
<keyword evidence="7 9" id="KW-0472">Membrane</keyword>
<organism evidence="10 11">
    <name type="scientific">Latimeria chalumnae</name>
    <name type="common">Coelacanth</name>
    <dbReference type="NCBI Taxonomy" id="7897"/>
    <lineage>
        <taxon>Eukaryota</taxon>
        <taxon>Metazoa</taxon>
        <taxon>Chordata</taxon>
        <taxon>Craniata</taxon>
        <taxon>Vertebrata</taxon>
        <taxon>Euteleostomi</taxon>
        <taxon>Coelacanthiformes</taxon>
        <taxon>Coelacanthidae</taxon>
        <taxon>Latimeria</taxon>
    </lineage>
</organism>
<evidence type="ECO:0000256" key="8">
    <source>
        <dbReference type="SAM" id="MobiDB-lite"/>
    </source>
</evidence>
<dbReference type="FunCoup" id="H3BFV5">
    <property type="interactions" value="248"/>
</dbReference>
<dbReference type="GO" id="GO:0019934">
    <property type="term" value="P:cGMP-mediated signaling"/>
    <property type="evidence" value="ECO:0007669"/>
    <property type="project" value="TreeGrafter"/>
</dbReference>
<dbReference type="Proteomes" id="UP000008672">
    <property type="component" value="Unassembled WGS sequence"/>
</dbReference>
<evidence type="ECO:0000256" key="4">
    <source>
        <dbReference type="ARBA" id="ARBA00022692"/>
    </source>
</evidence>
<feature type="compositionally biased region" description="Low complexity" evidence="8">
    <location>
        <begin position="595"/>
        <end position="617"/>
    </location>
</feature>
<name>H3BFV5_LATCH</name>
<reference evidence="10" key="3">
    <citation type="submission" date="2025-09" db="UniProtKB">
        <authorList>
            <consortium name="Ensembl"/>
        </authorList>
    </citation>
    <scope>IDENTIFICATION</scope>
</reference>
<dbReference type="GO" id="GO:0005737">
    <property type="term" value="C:cytoplasm"/>
    <property type="evidence" value="ECO:0007669"/>
    <property type="project" value="UniProtKB-SubCell"/>
</dbReference>
<dbReference type="GO" id="GO:0016020">
    <property type="term" value="C:membrane"/>
    <property type="evidence" value="ECO:0007669"/>
    <property type="project" value="UniProtKB-SubCell"/>
</dbReference>
<feature type="region of interest" description="Disordered" evidence="8">
    <location>
        <begin position="353"/>
        <end position="385"/>
    </location>
</feature>
<dbReference type="eggNOG" id="ENOG502QWGQ">
    <property type="taxonomic scope" value="Eukaryota"/>
</dbReference>
<dbReference type="Pfam" id="PF05781">
    <property type="entry name" value="MRVI1"/>
    <property type="match status" value="1"/>
</dbReference>
<keyword evidence="11" id="KW-1185">Reference proteome</keyword>
<dbReference type="InterPro" id="IPR008677">
    <property type="entry name" value="MRVI1"/>
</dbReference>
<keyword evidence="3" id="KW-0963">Cytoplasm</keyword>
<dbReference type="GeneTree" id="ENSGT00530000063722"/>
<accession>H3BFV5</accession>
<feature type="compositionally biased region" description="Polar residues" evidence="8">
    <location>
        <begin position="630"/>
        <end position="651"/>
    </location>
</feature>
<feature type="region of interest" description="Disordered" evidence="8">
    <location>
        <begin position="542"/>
        <end position="572"/>
    </location>
</feature>
<feature type="region of interest" description="Disordered" evidence="8">
    <location>
        <begin position="186"/>
        <end position="205"/>
    </location>
</feature>
<evidence type="ECO:0000313" key="10">
    <source>
        <dbReference type="Ensembl" id="ENSLACP00000020776.1"/>
    </source>
</evidence>
<comment type="subcellular location">
    <subcellularLocation>
        <location evidence="2">Cytoplasm</location>
    </subcellularLocation>
    <subcellularLocation>
        <location evidence="1">Membrane</location>
        <topology evidence="1">Single-pass membrane protein</topology>
    </subcellularLocation>
</comment>
<dbReference type="PANTHER" id="PTHR15352:SF2">
    <property type="entry name" value="INOSITOL 1,4,5-TRIPHOSPHATE RECEPTOR ASSOCIATED 1"/>
    <property type="match status" value="1"/>
</dbReference>
<evidence type="ECO:0000256" key="3">
    <source>
        <dbReference type="ARBA" id="ARBA00022490"/>
    </source>
</evidence>
<protein>
    <submittedName>
        <fullName evidence="10">Inositol 1,4,5-triphosphate receptor associated 1</fullName>
    </submittedName>
</protein>
<dbReference type="AlphaFoldDB" id="H3BFV5"/>
<reference evidence="10" key="2">
    <citation type="submission" date="2025-08" db="UniProtKB">
        <authorList>
            <consortium name="Ensembl"/>
        </authorList>
    </citation>
    <scope>IDENTIFICATION</scope>
</reference>
<dbReference type="STRING" id="7897.ENSLACP00000020776"/>
<proteinExistence type="predicted"/>
<keyword evidence="6" id="KW-0175">Coiled coil</keyword>